<name>F0T9V6_METLA</name>
<proteinExistence type="predicted"/>
<dbReference type="KEGG" id="mel:Metbo_0527"/>
<gene>
    <name evidence="2" type="ordered locus">Metbo_0527</name>
</gene>
<accession>F0T9V6</accession>
<dbReference type="AlphaFoldDB" id="F0T9V6"/>
<dbReference type="eggNOG" id="arCOG04149">
    <property type="taxonomic scope" value="Archaea"/>
</dbReference>
<reference evidence="2 3" key="2">
    <citation type="journal article" date="2014" name="Int. J. Syst. Evol. Microbiol.">
        <title>Methanobacterium paludis sp. nov. and a novel strain of Methanobacterium lacus isolated from northern peatlands.</title>
        <authorList>
            <person name="Cadillo-Quiroz H."/>
            <person name="Brauer S.L."/>
            <person name="Goodson N."/>
            <person name="Yavitt J.B."/>
            <person name="Zinder S.H."/>
        </authorList>
    </citation>
    <scope>NUCLEOTIDE SEQUENCE [LARGE SCALE GENOMIC DNA]</scope>
    <source>
        <strain evidence="2 3">AL-21</strain>
    </source>
</reference>
<dbReference type="RefSeq" id="WP_013644130.1">
    <property type="nucleotide sequence ID" value="NC_015216.1"/>
</dbReference>
<dbReference type="InterPro" id="IPR039768">
    <property type="entry name" value="Nmd3"/>
</dbReference>
<dbReference type="PANTHER" id="PTHR12746:SF2">
    <property type="entry name" value="60S RIBOSOMAL EXPORT PROTEIN NMD3"/>
    <property type="match status" value="1"/>
</dbReference>
<organism evidence="2 3">
    <name type="scientific">Methanobacterium lacus (strain AL-21)</name>
    <dbReference type="NCBI Taxonomy" id="877455"/>
    <lineage>
        <taxon>Archaea</taxon>
        <taxon>Methanobacteriati</taxon>
        <taxon>Methanobacteriota</taxon>
        <taxon>Methanomada group</taxon>
        <taxon>Methanobacteria</taxon>
        <taxon>Methanobacteriales</taxon>
        <taxon>Methanobacteriaceae</taxon>
        <taxon>Methanobacterium</taxon>
    </lineage>
</organism>
<dbReference type="InterPro" id="IPR007064">
    <property type="entry name" value="Nmd3_N"/>
</dbReference>
<dbReference type="OrthoDB" id="15051at2157"/>
<dbReference type="GO" id="GO:0005737">
    <property type="term" value="C:cytoplasm"/>
    <property type="evidence" value="ECO:0007669"/>
    <property type="project" value="TreeGrafter"/>
</dbReference>
<evidence type="ECO:0000259" key="1">
    <source>
        <dbReference type="Pfam" id="PF04981"/>
    </source>
</evidence>
<reference evidence="3" key="1">
    <citation type="submission" date="2011-02" db="EMBL/GenBank/DDBJ databases">
        <title>Complete sequence of Methanobacterium sp. AL-21.</title>
        <authorList>
            <consortium name="US DOE Joint Genome Institute"/>
            <person name="Lucas S."/>
            <person name="Copeland A."/>
            <person name="Lapidus A."/>
            <person name="Cheng J.-F."/>
            <person name="Goodwin L."/>
            <person name="Pitluck S."/>
            <person name="Chertkov O."/>
            <person name="Detter J.C."/>
            <person name="Han C."/>
            <person name="Tapia R."/>
            <person name="Land M."/>
            <person name="Hauser L."/>
            <person name="Kyrpides N."/>
            <person name="Ivanova N."/>
            <person name="Mikhailova N."/>
            <person name="Pagani I."/>
            <person name="Cadillo-Quiroz H."/>
            <person name="Imachi H."/>
            <person name="Zinder S."/>
            <person name="Liu W."/>
            <person name="Woyke T."/>
        </authorList>
    </citation>
    <scope>NUCLEOTIDE SEQUENCE [LARGE SCALE GENOMIC DNA]</scope>
    <source>
        <strain evidence="3">AL-21</strain>
    </source>
</reference>
<dbReference type="EMBL" id="CP002551">
    <property type="protein sequence ID" value="ADZ08779.1"/>
    <property type="molecule type" value="Genomic_DNA"/>
</dbReference>
<keyword evidence="3" id="KW-1185">Reference proteome</keyword>
<dbReference type="GeneID" id="10276972"/>
<feature type="domain" description="Nmd3 N-terminal" evidence="1">
    <location>
        <begin position="3"/>
        <end position="236"/>
    </location>
</feature>
<dbReference type="Proteomes" id="UP000007490">
    <property type="component" value="Chromosome"/>
</dbReference>
<dbReference type="PANTHER" id="PTHR12746">
    <property type="entry name" value="NONSENSE-MEDIATED MRNA DECAY PROTEIN 3"/>
    <property type="match status" value="1"/>
</dbReference>
<dbReference type="STRING" id="877455.Metbo_0527"/>
<dbReference type="Pfam" id="PF04981">
    <property type="entry name" value="NMD3"/>
    <property type="match status" value="1"/>
</dbReference>
<evidence type="ECO:0000313" key="3">
    <source>
        <dbReference type="Proteomes" id="UP000007490"/>
    </source>
</evidence>
<sequence length="351" mass="39617">MFCPRCGSDDEELIEGICKSCFIKEAKIVGMDDDLKITICAHCNSILNGIKWEDSELSDEELVSFAVMENLRAMEHVEDLEISVDILTVRGSNYECLVHAEGKLLGTMVVEEYKVNVKIVKNVCPDCSKFASGYFESVIQIRADNRFPTPEELRVVDEIVRTKLGNLSLKNRMAYVSDVAMLKEGVDYYVGSYKAAKKVAETIKDSLGGVMQESPRLVGRDKSRGKDLYRIWISIRMPDFQRGDFVEYEDHKAEVMSFDGKKIGLKNLESGDSLSVMWRDYGKIKVIARKHDVKTTSVTSKTPTSIQILHPDSYQPVDIDINDEISKLMIGNNVKVLEVEGILYILSKDQD</sequence>
<protein>
    <submittedName>
        <fullName evidence="2">NMD3 family protein</fullName>
    </submittedName>
</protein>
<dbReference type="HOGENOM" id="CLU_065087_0_0_2"/>
<evidence type="ECO:0000313" key="2">
    <source>
        <dbReference type="EMBL" id="ADZ08779.1"/>
    </source>
</evidence>
<dbReference type="GO" id="GO:0043023">
    <property type="term" value="F:ribosomal large subunit binding"/>
    <property type="evidence" value="ECO:0007669"/>
    <property type="project" value="InterPro"/>
</dbReference>